<keyword evidence="2" id="KW-1185">Reference proteome</keyword>
<name>A0A920CRR4_9BACL</name>
<dbReference type="EMBL" id="BORT01000014">
    <property type="protein sequence ID" value="GIO48520.1"/>
    <property type="molecule type" value="Genomic_DNA"/>
</dbReference>
<reference evidence="1 2" key="1">
    <citation type="submission" date="2021-03" db="EMBL/GenBank/DDBJ databases">
        <title>Antimicrobial resistance genes in bacteria isolated from Japanese honey, and their potential for conferring macrolide and lincosamide resistance in the American foulbrood pathogen Paenibacillus larvae.</title>
        <authorList>
            <person name="Okamoto M."/>
            <person name="Kumagai M."/>
            <person name="Kanamori H."/>
            <person name="Takamatsu D."/>
        </authorList>
    </citation>
    <scope>NUCLEOTIDE SEQUENCE [LARGE SCALE GENOMIC DNA]</scope>
    <source>
        <strain evidence="1 2">J34TS1</strain>
    </source>
</reference>
<dbReference type="AlphaFoldDB" id="A0A920CRR4"/>
<evidence type="ECO:0000313" key="2">
    <source>
        <dbReference type="Proteomes" id="UP000682811"/>
    </source>
</evidence>
<proteinExistence type="predicted"/>
<protein>
    <submittedName>
        <fullName evidence="1">Uncharacterized protein</fullName>
    </submittedName>
</protein>
<dbReference type="Proteomes" id="UP000682811">
    <property type="component" value="Unassembled WGS sequence"/>
</dbReference>
<evidence type="ECO:0000313" key="1">
    <source>
        <dbReference type="EMBL" id="GIO48520.1"/>
    </source>
</evidence>
<organism evidence="1 2">
    <name type="scientific">Paenibacillus azoreducens</name>
    <dbReference type="NCBI Taxonomy" id="116718"/>
    <lineage>
        <taxon>Bacteria</taxon>
        <taxon>Bacillati</taxon>
        <taxon>Bacillota</taxon>
        <taxon>Bacilli</taxon>
        <taxon>Bacillales</taxon>
        <taxon>Paenibacillaceae</taxon>
        <taxon>Paenibacillus</taxon>
    </lineage>
</organism>
<gene>
    <name evidence="1" type="ORF">J34TS1_32850</name>
</gene>
<comment type="caution">
    <text evidence="1">The sequence shown here is derived from an EMBL/GenBank/DDBJ whole genome shotgun (WGS) entry which is preliminary data.</text>
</comment>
<accession>A0A920CRR4</accession>
<sequence length="71" mass="7981">MRLDAEKKGGALKGGCESTSRLNFARRRCGSLWPLAEQISVAMGQCSWRGYRSGEEAVLVRERLSKESEYQ</sequence>